<dbReference type="InterPro" id="IPR028973">
    <property type="entry name" value="PhnB-like"/>
</dbReference>
<dbReference type="InterPro" id="IPR009725">
    <property type="entry name" value="3_dmu_93_MTrfase"/>
</dbReference>
<accession>G0A0P1</accession>
<sequence>MSINTNVAICLWFDGQAEEAAEFYTSLIPDSEIRNISRPAEDQPALMVMFTLGGVPFQALNGGPQYKHSEAVSISVTCKDQEETDRLWDALIADGGSEGKCAWLKDRFGVSWQIVPAVLSTYIGSSDREASGRAMKAMLGMNKIIISELEAAFNGK</sequence>
<dbReference type="Pfam" id="PF06983">
    <property type="entry name" value="3-dmu-9_3-mt"/>
    <property type="match status" value="1"/>
</dbReference>
<dbReference type="HOGENOM" id="CLU_046006_22_1_6"/>
<dbReference type="PANTHER" id="PTHR33990:SF2">
    <property type="entry name" value="PHNB-LIKE DOMAIN-CONTAINING PROTEIN"/>
    <property type="match status" value="1"/>
</dbReference>
<evidence type="ECO:0000313" key="3">
    <source>
        <dbReference type="Proteomes" id="UP000008888"/>
    </source>
</evidence>
<dbReference type="PANTHER" id="PTHR33990">
    <property type="entry name" value="PROTEIN YJDN-RELATED"/>
    <property type="match status" value="1"/>
</dbReference>
<dbReference type="InterPro" id="IPR029068">
    <property type="entry name" value="Glyas_Bleomycin-R_OHBP_Dase"/>
</dbReference>
<dbReference type="Proteomes" id="UP000008888">
    <property type="component" value="Chromosome"/>
</dbReference>
<dbReference type="KEGG" id="mmt:Metme_1556"/>
<keyword evidence="3" id="KW-1185">Reference proteome</keyword>
<dbReference type="EMBL" id="CP002738">
    <property type="protein sequence ID" value="AEF99975.1"/>
    <property type="molecule type" value="Genomic_DNA"/>
</dbReference>
<dbReference type="Gene3D" id="3.10.180.10">
    <property type="entry name" value="2,3-Dihydroxybiphenyl 1,2-Dioxygenase, domain 1"/>
    <property type="match status" value="1"/>
</dbReference>
<dbReference type="STRING" id="857087.Metme_1556"/>
<dbReference type="OrthoDB" id="5293819at2"/>
<dbReference type="GO" id="GO:0032259">
    <property type="term" value="P:methylation"/>
    <property type="evidence" value="ECO:0007669"/>
    <property type="project" value="UniProtKB-KW"/>
</dbReference>
<keyword evidence="2" id="KW-0489">Methyltransferase</keyword>
<dbReference type="AlphaFoldDB" id="G0A0P1"/>
<dbReference type="SUPFAM" id="SSF54593">
    <property type="entry name" value="Glyoxalase/Bleomycin resistance protein/Dihydroxybiphenyl dioxygenase"/>
    <property type="match status" value="1"/>
</dbReference>
<reference evidence="2 3" key="1">
    <citation type="journal article" date="2011" name="J. Bacteriol.">
        <title>Complete Genome Sequence of the Aerobic Marine Methanotroph Methylomonas methanica MC09.</title>
        <authorList>
            <person name="Boden R."/>
            <person name="Cunliffe M."/>
            <person name="Scanlan J."/>
            <person name="Moussard H."/>
            <person name="Kits K.D."/>
            <person name="Klotz M.G."/>
            <person name="Jetten M.S."/>
            <person name="Vuilleumier S."/>
            <person name="Han J."/>
            <person name="Peters L."/>
            <person name="Mikhailova N."/>
            <person name="Teshima H."/>
            <person name="Tapia R."/>
            <person name="Kyrpides N."/>
            <person name="Ivanova N."/>
            <person name="Pagani I."/>
            <person name="Cheng J.F."/>
            <person name="Goodwin L."/>
            <person name="Han C."/>
            <person name="Hauser L."/>
            <person name="Land M.L."/>
            <person name="Lapidus A."/>
            <person name="Lucas S."/>
            <person name="Pitluck S."/>
            <person name="Woyke T."/>
            <person name="Stein L."/>
            <person name="Murrell J.C."/>
        </authorList>
    </citation>
    <scope>NUCLEOTIDE SEQUENCE [LARGE SCALE GENOMIC DNA]</scope>
    <source>
        <strain evidence="2 3">MC09</strain>
    </source>
</reference>
<gene>
    <name evidence="2" type="ordered locus">Metme_1556</name>
</gene>
<reference key="2">
    <citation type="submission" date="2011-05" db="EMBL/GenBank/DDBJ databases">
        <title>Complete genome sequence of the aerobic marine methanotroph Methylomonas methanica MC09.</title>
        <authorList>
            <person name="Boden R."/>
            <person name="Cunliffe M."/>
            <person name="Scanlan J."/>
            <person name="Moussard H."/>
            <person name="Kits K.D."/>
            <person name="Klotz M."/>
            <person name="Jetten M."/>
            <person name="Vuilleumier S."/>
            <person name="Han J."/>
            <person name="Peters L."/>
            <person name="Mikhailova N."/>
            <person name="Teshima H."/>
            <person name="Tapia R."/>
            <person name="Kyrpides N."/>
            <person name="Ivanova N."/>
            <person name="Pagani I."/>
            <person name="Cheng J.-F."/>
            <person name="Goodwin L."/>
            <person name="Han C."/>
            <person name="Hauser L."/>
            <person name="Land M."/>
            <person name="Lapidus A."/>
            <person name="Lucas S."/>
            <person name="Pitluck S."/>
            <person name="Woyke T."/>
            <person name="Stein L.Y."/>
            <person name="Murrell C."/>
        </authorList>
    </citation>
    <scope>NUCLEOTIDE SEQUENCE</scope>
    <source>
        <strain>MC09</strain>
    </source>
</reference>
<dbReference type="GO" id="GO:0008168">
    <property type="term" value="F:methyltransferase activity"/>
    <property type="evidence" value="ECO:0007669"/>
    <property type="project" value="UniProtKB-KW"/>
</dbReference>
<organism evidence="2 3">
    <name type="scientific">Methylomonas methanica (strain DSM 25384 / MC09)</name>
    <dbReference type="NCBI Taxonomy" id="857087"/>
    <lineage>
        <taxon>Bacteria</taxon>
        <taxon>Pseudomonadati</taxon>
        <taxon>Pseudomonadota</taxon>
        <taxon>Gammaproteobacteria</taxon>
        <taxon>Methylococcales</taxon>
        <taxon>Methylococcaceae</taxon>
        <taxon>Methylomonas</taxon>
    </lineage>
</organism>
<dbReference type="RefSeq" id="WP_013818231.1">
    <property type="nucleotide sequence ID" value="NC_015572.1"/>
</dbReference>
<dbReference type="CDD" id="cd06588">
    <property type="entry name" value="PhnB_like"/>
    <property type="match status" value="1"/>
</dbReference>
<proteinExistence type="predicted"/>
<keyword evidence="2" id="KW-0830">Ubiquinone</keyword>
<dbReference type="PIRSF" id="PIRSF021700">
    <property type="entry name" value="3_dmu_93_MTrfase"/>
    <property type="match status" value="1"/>
</dbReference>
<dbReference type="eggNOG" id="COG3865">
    <property type="taxonomic scope" value="Bacteria"/>
</dbReference>
<evidence type="ECO:0000313" key="2">
    <source>
        <dbReference type="EMBL" id="AEF99975.1"/>
    </source>
</evidence>
<feature type="domain" description="PhnB-like" evidence="1">
    <location>
        <begin position="7"/>
        <end position="115"/>
    </location>
</feature>
<reference evidence="3" key="3">
    <citation type="submission" date="2011-05" db="EMBL/GenBank/DDBJ databases">
        <title>Complete sequence of Methylomonas methanica MC09.</title>
        <authorList>
            <consortium name="US DOE Joint Genome Institute"/>
            <person name="Lucas S."/>
            <person name="Han J."/>
            <person name="Lapidus A."/>
            <person name="Cheng J.-F."/>
            <person name="Goodwin L."/>
            <person name="Pitluck S."/>
            <person name="Peters L."/>
            <person name="Mikhailova N."/>
            <person name="Teshima H."/>
            <person name="Han C."/>
            <person name="Tapia R."/>
            <person name="Land M."/>
            <person name="Hauser L."/>
            <person name="Kyrpides N."/>
            <person name="Ivanova N."/>
            <person name="Pagani I."/>
            <person name="Stein L."/>
            <person name="Woyke T."/>
        </authorList>
    </citation>
    <scope>NUCLEOTIDE SEQUENCE [LARGE SCALE GENOMIC DNA]</scope>
    <source>
        <strain evidence="3">MC09</strain>
    </source>
</reference>
<evidence type="ECO:0000259" key="1">
    <source>
        <dbReference type="Pfam" id="PF06983"/>
    </source>
</evidence>
<name>G0A0P1_METMM</name>
<keyword evidence="2" id="KW-0808">Transferase</keyword>
<protein>
    <submittedName>
        <fullName evidence="2">3-demethylubiquinone-9 3-methyltransferase</fullName>
    </submittedName>
</protein>